<dbReference type="Proteomes" id="UP001180481">
    <property type="component" value="Chromosome"/>
</dbReference>
<keyword evidence="2 5" id="KW-0812">Transmembrane</keyword>
<evidence type="ECO:0000256" key="2">
    <source>
        <dbReference type="ARBA" id="ARBA00022692"/>
    </source>
</evidence>
<dbReference type="SUPFAM" id="SSF53300">
    <property type="entry name" value="vWA-like"/>
    <property type="match status" value="1"/>
</dbReference>
<evidence type="ECO:0000259" key="6">
    <source>
        <dbReference type="PROSITE" id="PS50234"/>
    </source>
</evidence>
<evidence type="ECO:0000256" key="1">
    <source>
        <dbReference type="ARBA" id="ARBA00022475"/>
    </source>
</evidence>
<dbReference type="InterPro" id="IPR050768">
    <property type="entry name" value="UPF0353/GerABKA_families"/>
</dbReference>
<organism evidence="7 8">
    <name type="scientific">Flavobacterium nakdongensis</name>
    <dbReference type="NCBI Taxonomy" id="3073563"/>
    <lineage>
        <taxon>Bacteria</taxon>
        <taxon>Pseudomonadati</taxon>
        <taxon>Bacteroidota</taxon>
        <taxon>Flavobacteriia</taxon>
        <taxon>Flavobacteriales</taxon>
        <taxon>Flavobacteriaceae</taxon>
        <taxon>Flavobacterium</taxon>
    </lineage>
</organism>
<evidence type="ECO:0000256" key="4">
    <source>
        <dbReference type="ARBA" id="ARBA00023136"/>
    </source>
</evidence>
<dbReference type="Pfam" id="PF00092">
    <property type="entry name" value="VWA"/>
    <property type="match status" value="1"/>
</dbReference>
<gene>
    <name evidence="7" type="ORF">RF683_09945</name>
</gene>
<dbReference type="InterPro" id="IPR002035">
    <property type="entry name" value="VWF_A"/>
</dbReference>
<keyword evidence="1" id="KW-1003">Cell membrane</keyword>
<dbReference type="Gene3D" id="3.40.50.410">
    <property type="entry name" value="von Willebrand factor, type A domain"/>
    <property type="match status" value="1"/>
</dbReference>
<evidence type="ECO:0000256" key="3">
    <source>
        <dbReference type="ARBA" id="ARBA00022989"/>
    </source>
</evidence>
<dbReference type="PANTHER" id="PTHR22550:SF5">
    <property type="entry name" value="LEUCINE ZIPPER PROTEIN 4"/>
    <property type="match status" value="1"/>
</dbReference>
<proteinExistence type="predicted"/>
<feature type="transmembrane region" description="Helical" evidence="5">
    <location>
        <begin position="57"/>
        <end position="74"/>
    </location>
</feature>
<feature type="domain" description="VWFA" evidence="6">
    <location>
        <begin position="91"/>
        <end position="289"/>
    </location>
</feature>
<dbReference type="SMART" id="SM00327">
    <property type="entry name" value="VWA"/>
    <property type="match status" value="1"/>
</dbReference>
<dbReference type="PROSITE" id="PS50234">
    <property type="entry name" value="VWFA"/>
    <property type="match status" value="1"/>
</dbReference>
<protein>
    <submittedName>
        <fullName evidence="7">VWA domain-containing protein</fullName>
    </submittedName>
</protein>
<evidence type="ECO:0000313" key="7">
    <source>
        <dbReference type="EMBL" id="WMW77799.1"/>
    </source>
</evidence>
<evidence type="ECO:0000256" key="5">
    <source>
        <dbReference type="SAM" id="Phobius"/>
    </source>
</evidence>
<feature type="transmembrane region" description="Helical" evidence="5">
    <location>
        <begin position="309"/>
        <end position="327"/>
    </location>
</feature>
<name>A0ABY9RAU8_9FLAO</name>
<evidence type="ECO:0000313" key="8">
    <source>
        <dbReference type="Proteomes" id="UP001180481"/>
    </source>
</evidence>
<feature type="transmembrane region" description="Helical" evidence="5">
    <location>
        <begin position="7"/>
        <end position="26"/>
    </location>
</feature>
<accession>A0ABY9RAU8</accession>
<keyword evidence="3 5" id="KW-1133">Transmembrane helix</keyword>
<keyword evidence="4 5" id="KW-0472">Membrane</keyword>
<reference evidence="7" key="1">
    <citation type="submission" date="2023-09" db="EMBL/GenBank/DDBJ databases">
        <title>Flavobacterium sp. 20NA77.7 isolated from freshwater.</title>
        <authorList>
            <person name="Le V."/>
            <person name="Ko S.-R."/>
            <person name="Ahn C.-Y."/>
            <person name="Oh H.-M."/>
        </authorList>
    </citation>
    <scope>NUCLEOTIDE SEQUENCE</scope>
    <source>
        <strain evidence="7">20NA77.7</strain>
    </source>
</reference>
<dbReference type="PANTHER" id="PTHR22550">
    <property type="entry name" value="SPORE GERMINATION PROTEIN"/>
    <property type="match status" value="1"/>
</dbReference>
<dbReference type="RefSeq" id="WP_309532134.1">
    <property type="nucleotide sequence ID" value="NZ_CP133721.1"/>
</dbReference>
<dbReference type="EMBL" id="CP133721">
    <property type="protein sequence ID" value="WMW77799.1"/>
    <property type="molecule type" value="Genomic_DNA"/>
</dbReference>
<keyword evidence="8" id="KW-1185">Reference proteome</keyword>
<sequence length="344" mass="38909">MFTIEKHLYFLLLLLIPLFVVVRHYYLNWQRKKQLEFGNPIALQKIVKFSTVNHEQFRFILFLTILFFSVLALVNPKFGTEKNSVTAQGVEVVFALDVSKSMLCKDVSPNRLERAKQIISQLVNQLNAERMGMVAYAGNAYPVLPMTTDYALAKMYLQTINTDLISSQGTAINTALKTGVDFFDNPNAGKVLILLSDGEDHEEAAEKAAIYAKDKEVKVLTIGIGTPQGGPIYFIDEYGEPQVKKDKEGREVVTKLQETVLENIAKNASGSYIYANQTDEVVALVKKEIQSMKKATVKSQQIAQQKSQFQWFLGVALVLFLLDVFFIENNLFSFAQRIKREKNE</sequence>
<dbReference type="InterPro" id="IPR036465">
    <property type="entry name" value="vWFA_dom_sf"/>
</dbReference>